<feature type="transmembrane region" description="Helical" evidence="6">
    <location>
        <begin position="596"/>
        <end position="620"/>
    </location>
</feature>
<evidence type="ECO:0000256" key="1">
    <source>
        <dbReference type="ARBA" id="ARBA00004141"/>
    </source>
</evidence>
<comment type="subcellular location">
    <subcellularLocation>
        <location evidence="1">Membrane</location>
        <topology evidence="1">Multi-pass membrane protein</topology>
    </subcellularLocation>
</comment>
<feature type="region of interest" description="Disordered" evidence="5">
    <location>
        <begin position="115"/>
        <end position="172"/>
    </location>
</feature>
<evidence type="ECO:0000256" key="5">
    <source>
        <dbReference type="SAM" id="MobiDB-lite"/>
    </source>
</evidence>
<feature type="region of interest" description="Disordered" evidence="5">
    <location>
        <begin position="215"/>
        <end position="238"/>
    </location>
</feature>
<dbReference type="PROSITE" id="PS50262">
    <property type="entry name" value="G_PROTEIN_RECEP_F1_2"/>
    <property type="match status" value="1"/>
</dbReference>
<evidence type="ECO:0000313" key="9">
    <source>
        <dbReference type="Proteomes" id="UP000694923"/>
    </source>
</evidence>
<feature type="transmembrane region" description="Helical" evidence="6">
    <location>
        <begin position="477"/>
        <end position="495"/>
    </location>
</feature>
<keyword evidence="9" id="KW-1185">Reference proteome</keyword>
<dbReference type="PRINTS" id="PR02001">
    <property type="entry name" value="GCR1CAMPR"/>
</dbReference>
<dbReference type="PANTHER" id="PTHR23112:SF47">
    <property type="entry name" value="G-PROTEIN COUPLED RECEPTOR 157"/>
    <property type="match status" value="1"/>
</dbReference>
<dbReference type="Gene3D" id="1.20.1070.10">
    <property type="entry name" value="Rhodopsin 7-helix transmembrane proteins"/>
    <property type="match status" value="1"/>
</dbReference>
<dbReference type="GeneID" id="103586582"/>
<dbReference type="SUPFAM" id="SSF81321">
    <property type="entry name" value="Family A G protein-coupled receptor-like"/>
    <property type="match status" value="1"/>
</dbReference>
<evidence type="ECO:0000256" key="2">
    <source>
        <dbReference type="ARBA" id="ARBA00022692"/>
    </source>
</evidence>
<dbReference type="InterPro" id="IPR017452">
    <property type="entry name" value="GPCR_Rhodpsn_7TM"/>
</dbReference>
<dbReference type="Pfam" id="PF00002">
    <property type="entry name" value="7tm_2"/>
    <property type="match status" value="1"/>
</dbReference>
<evidence type="ECO:0000256" key="3">
    <source>
        <dbReference type="ARBA" id="ARBA00022989"/>
    </source>
</evidence>
<dbReference type="InterPro" id="IPR022343">
    <property type="entry name" value="GCR1-cAMP_receptor"/>
</dbReference>
<name>A0ABM0QCK9_GALVR</name>
<feature type="domain" description="G-protein coupled receptors family 1 profile" evidence="8">
    <location>
        <begin position="456"/>
        <end position="664"/>
    </location>
</feature>
<gene>
    <name evidence="10" type="primary">GPR157</name>
</gene>
<feature type="region of interest" description="Disordered" evidence="5">
    <location>
        <begin position="44"/>
        <end position="75"/>
    </location>
</feature>
<proteinExistence type="predicted"/>
<dbReference type="Proteomes" id="UP000694923">
    <property type="component" value="Unplaced"/>
</dbReference>
<feature type="domain" description="G-protein coupled receptors family 2 profile 2" evidence="7">
    <location>
        <begin position="438"/>
        <end position="711"/>
    </location>
</feature>
<feature type="transmembrane region" description="Helical" evidence="6">
    <location>
        <begin position="444"/>
        <end position="465"/>
    </location>
</feature>
<organism evidence="9 10">
    <name type="scientific">Galeopterus variegatus</name>
    <name type="common">Malayan flying lemur</name>
    <name type="synonym">Cynocephalus variegatus</name>
    <dbReference type="NCBI Taxonomy" id="482537"/>
    <lineage>
        <taxon>Eukaryota</taxon>
        <taxon>Metazoa</taxon>
        <taxon>Chordata</taxon>
        <taxon>Craniata</taxon>
        <taxon>Vertebrata</taxon>
        <taxon>Euteleostomi</taxon>
        <taxon>Mammalia</taxon>
        <taxon>Eutheria</taxon>
        <taxon>Euarchontoglires</taxon>
        <taxon>Dermoptera</taxon>
        <taxon>Cynocephalidae</taxon>
        <taxon>Galeopterus</taxon>
    </lineage>
</organism>
<feature type="compositionally biased region" description="Basic and acidic residues" evidence="5">
    <location>
        <begin position="44"/>
        <end position="65"/>
    </location>
</feature>
<feature type="transmembrane region" description="Helical" evidence="6">
    <location>
        <begin position="548"/>
        <end position="570"/>
    </location>
</feature>
<keyword evidence="10" id="KW-0675">Receptor</keyword>
<evidence type="ECO:0000259" key="8">
    <source>
        <dbReference type="PROSITE" id="PS50262"/>
    </source>
</evidence>
<dbReference type="PROSITE" id="PS50261">
    <property type="entry name" value="G_PROTEIN_RECEP_F2_4"/>
    <property type="match status" value="1"/>
</dbReference>
<evidence type="ECO:0000313" key="10">
    <source>
        <dbReference type="RefSeq" id="XP_008566100.1"/>
    </source>
</evidence>
<feature type="compositionally biased region" description="Pro residues" evidence="5">
    <location>
        <begin position="732"/>
        <end position="742"/>
    </location>
</feature>
<feature type="region of interest" description="Disordered" evidence="5">
    <location>
        <begin position="729"/>
        <end position="765"/>
    </location>
</feature>
<keyword evidence="4 6" id="KW-0472">Membrane</keyword>
<dbReference type="InterPro" id="IPR017981">
    <property type="entry name" value="GPCR_2-like_7TM"/>
</dbReference>
<reference evidence="10" key="1">
    <citation type="submission" date="2025-08" db="UniProtKB">
        <authorList>
            <consortium name="RefSeq"/>
        </authorList>
    </citation>
    <scope>IDENTIFICATION</scope>
</reference>
<dbReference type="InterPro" id="IPR000832">
    <property type="entry name" value="GPCR_2_secretin-like"/>
</dbReference>
<accession>A0ABM0QCK9</accession>
<dbReference type="PANTHER" id="PTHR23112">
    <property type="entry name" value="G PROTEIN-COUPLED RECEPTOR 157-RELATED"/>
    <property type="match status" value="1"/>
</dbReference>
<evidence type="ECO:0000259" key="7">
    <source>
        <dbReference type="PROSITE" id="PS50261"/>
    </source>
</evidence>
<protein>
    <submittedName>
        <fullName evidence="10">LOW QUALITY PROTEIN: probable G-protein coupled receptor 157</fullName>
    </submittedName>
</protein>
<feature type="transmembrane region" description="Helical" evidence="6">
    <location>
        <begin position="687"/>
        <end position="710"/>
    </location>
</feature>
<keyword evidence="3 6" id="KW-1133">Transmembrane helix</keyword>
<feature type="compositionally biased region" description="Polar residues" evidence="5">
    <location>
        <begin position="748"/>
        <end position="765"/>
    </location>
</feature>
<keyword evidence="2 6" id="KW-0812">Transmembrane</keyword>
<feature type="transmembrane region" description="Helical" evidence="6">
    <location>
        <begin position="655"/>
        <end position="675"/>
    </location>
</feature>
<feature type="transmembrane region" description="Helical" evidence="6">
    <location>
        <begin position="515"/>
        <end position="536"/>
    </location>
</feature>
<evidence type="ECO:0000256" key="4">
    <source>
        <dbReference type="ARBA" id="ARBA00023136"/>
    </source>
</evidence>
<feature type="compositionally biased region" description="Low complexity" evidence="5">
    <location>
        <begin position="215"/>
        <end position="229"/>
    </location>
</feature>
<sequence length="765" mass="82326">MAPSATALSMPACLSEPFPIHGCLEVKEANKALPALTALAFQREEMGHKGSDKPETPDSSRRWEEGCSEEEEESADSLIVAGPWLCRPALRMLHSLTCPTKPQLSRVPPPVNCPSIGQPSPWLPGPPVLAQGQSDSGCCGSSPSPRRRRRLGQVSSADSCGLQGGGRCGDPAPPLRAGGRLCRARVPTATPGGCAQPAPDRAAAALIGAVESRRPSGVGAAGRSGARVTSGERRSGLVPAGFAAPRTRRLRRRLGTERPPRVGRAPGQLRGRIGRTLGRVRKASSRAEGGCVPGPGFGSRALNHRRQFGRTISPSAGGIPSCSHFKELWLHEAKETTGLRFYAHGDLRGLCGDLQTECAASCRTHWAACKRRQMGDPRLAGCPGSSPQIRASGPASEFVSPGTLKAMKEAISKYTALEVLHVVGPQREEKGERCPEQRETPGRWKLSSSMVAAALGSSLLVATHALWPDLRSRARRLLLFLSLADLLSAASYFYGVLQDFAGPSWDCVLQGALSSFANTSSFFWTVAIALYLYLSIVRVARGPRADRLLWAFHVVSWGVPLAITMAAVTLKKIGYDASDVSVGWCWIDLEAEDRVLWMLLTGKLWEMLAYVTLPLLYLLVRKHISRAHAALSEYRPILSEVHQLQRRSSVADKKLVLIPLIFICLRIWSTVRFILTLCGSPAVQTPVLVVLHGIGNTFQGGANCIMFVLCTHAVRARLFSLCCCCCSSQPPAQRPAGPPEAPAPSKMGESQTGESQWTPEQLPST</sequence>
<dbReference type="RefSeq" id="XP_008566100.1">
    <property type="nucleotide sequence ID" value="XM_008567878.1"/>
</dbReference>
<feature type="compositionally biased region" description="Acidic residues" evidence="5">
    <location>
        <begin position="66"/>
        <end position="75"/>
    </location>
</feature>
<evidence type="ECO:0000256" key="6">
    <source>
        <dbReference type="SAM" id="Phobius"/>
    </source>
</evidence>